<proteinExistence type="predicted"/>
<dbReference type="NCBIfam" id="TIGR03006">
    <property type="entry name" value="pepcterm_polyde"/>
    <property type="match status" value="1"/>
</dbReference>
<dbReference type="PROSITE" id="PS51677">
    <property type="entry name" value="NODB"/>
    <property type="match status" value="1"/>
</dbReference>
<dbReference type="InterPro" id="IPR011330">
    <property type="entry name" value="Glyco_hydro/deAcase_b/a-brl"/>
</dbReference>
<dbReference type="Proteomes" id="UP000507962">
    <property type="component" value="Unassembled WGS sequence"/>
</dbReference>
<dbReference type="InterPro" id="IPR014344">
    <property type="entry name" value="XrtA_polysacc_deacetyl"/>
</dbReference>
<reference evidence="2 3" key="1">
    <citation type="submission" date="2019-03" db="EMBL/GenBank/DDBJ databases">
        <authorList>
            <person name="Nijsse B."/>
        </authorList>
    </citation>
    <scope>NUCLEOTIDE SEQUENCE [LARGE SCALE GENOMIC DNA]</scope>
    <source>
        <strain evidence="2">Desulfoluna butyratoxydans MSL71</strain>
    </source>
</reference>
<keyword evidence="3" id="KW-1185">Reference proteome</keyword>
<feature type="domain" description="NodB homology" evidence="1">
    <location>
        <begin position="37"/>
        <end position="312"/>
    </location>
</feature>
<evidence type="ECO:0000313" key="3">
    <source>
        <dbReference type="Proteomes" id="UP000507962"/>
    </source>
</evidence>
<evidence type="ECO:0000259" key="1">
    <source>
        <dbReference type="PROSITE" id="PS51677"/>
    </source>
</evidence>
<organism evidence="2 3">
    <name type="scientific">Desulfoluna butyratoxydans</name>
    <dbReference type="NCBI Taxonomy" id="231438"/>
    <lineage>
        <taxon>Bacteria</taxon>
        <taxon>Pseudomonadati</taxon>
        <taxon>Thermodesulfobacteriota</taxon>
        <taxon>Desulfobacteria</taxon>
        <taxon>Desulfobacterales</taxon>
        <taxon>Desulfolunaceae</taxon>
        <taxon>Desulfoluna</taxon>
    </lineage>
</organism>
<name>A0A4U8YRC0_9BACT</name>
<protein>
    <submittedName>
        <fullName evidence="2">Pep-cterm locus polysaccharide deactylase</fullName>
    </submittedName>
</protein>
<dbReference type="CDD" id="cd10941">
    <property type="entry name" value="CE4_PuuE_HpPgdA_like_2"/>
    <property type="match status" value="1"/>
</dbReference>
<dbReference type="GO" id="GO:0016810">
    <property type="term" value="F:hydrolase activity, acting on carbon-nitrogen (but not peptide) bonds"/>
    <property type="evidence" value="ECO:0007669"/>
    <property type="project" value="InterPro"/>
</dbReference>
<dbReference type="Pfam" id="PF11959">
    <property type="entry name" value="DUF3473"/>
    <property type="match status" value="1"/>
</dbReference>
<sequence length="312" mass="35886">MDCPVAVTHFTSDRRPSRPRAFLFTVDVEDWFQVENFKPWIPFESWPHRELRVERNIHRLLDLLDGGEERREATFFVLGWLAERYPHLVREIHTRGHEIASHGFNHHLPAMQTQKALREDLVRSRKLLEDTIGEAVQGYRAPSFAVNKEVLSLIQECGYRYDSSYNSFDRHGRYGRLDVSGYPRRGIAIELDDSFYEMPVSNLTAAGQVIPWGGGGYFRMIPAPVYVAGMRRQMDRDGAFVFYTHPWELDPGQPRVKGASAQYAFRHYVNLGATARKLIHCFSGLKGSRFTGCRSYLNEVTGEGRADVQRCA</sequence>
<gene>
    <name evidence="2" type="ORF">MSL71_19780</name>
</gene>
<dbReference type="Gene3D" id="3.20.20.370">
    <property type="entry name" value="Glycoside hydrolase/deacetylase"/>
    <property type="match status" value="1"/>
</dbReference>
<dbReference type="RefSeq" id="WP_180139620.1">
    <property type="nucleotide sequence ID" value="NZ_CAADHO010000003.1"/>
</dbReference>
<dbReference type="PANTHER" id="PTHR47561:SF1">
    <property type="entry name" value="POLYSACCHARIDE DEACETYLASE FAMILY PROTEIN (AFU_ORTHOLOGUE AFUA_6G05030)"/>
    <property type="match status" value="1"/>
</dbReference>
<dbReference type="PANTHER" id="PTHR47561">
    <property type="entry name" value="POLYSACCHARIDE DEACETYLASE FAMILY PROTEIN (AFU_ORTHOLOGUE AFUA_6G05030)"/>
    <property type="match status" value="1"/>
</dbReference>
<dbReference type="GO" id="GO:0005975">
    <property type="term" value="P:carbohydrate metabolic process"/>
    <property type="evidence" value="ECO:0007669"/>
    <property type="project" value="InterPro"/>
</dbReference>
<dbReference type="AlphaFoldDB" id="A0A4U8YRC0"/>
<accession>A0A4U8YRC0</accession>
<dbReference type="Pfam" id="PF01522">
    <property type="entry name" value="Polysacc_deac_1"/>
    <property type="match status" value="1"/>
</dbReference>
<dbReference type="InterPro" id="IPR022560">
    <property type="entry name" value="DUF3473"/>
</dbReference>
<dbReference type="EMBL" id="CAADHO010000003">
    <property type="protein sequence ID" value="VFQ44332.1"/>
    <property type="molecule type" value="Genomic_DNA"/>
</dbReference>
<dbReference type="SUPFAM" id="SSF88713">
    <property type="entry name" value="Glycoside hydrolase/deacetylase"/>
    <property type="match status" value="1"/>
</dbReference>
<dbReference type="InterPro" id="IPR002509">
    <property type="entry name" value="NODB_dom"/>
</dbReference>
<evidence type="ECO:0000313" key="2">
    <source>
        <dbReference type="EMBL" id="VFQ44332.1"/>
    </source>
</evidence>
<dbReference type="InterPro" id="IPR045235">
    <property type="entry name" value="PuuE_HpPgdA-like"/>
</dbReference>